<dbReference type="OrthoDB" id="2441647at2759"/>
<accession>A0A2A3EL47</accession>
<dbReference type="EMBL" id="KZ288227">
    <property type="protein sequence ID" value="PBC31751.1"/>
    <property type="molecule type" value="Genomic_DNA"/>
</dbReference>
<organism evidence="1 2">
    <name type="scientific">Apis cerana cerana</name>
    <name type="common">Oriental honeybee</name>
    <dbReference type="NCBI Taxonomy" id="94128"/>
    <lineage>
        <taxon>Eukaryota</taxon>
        <taxon>Metazoa</taxon>
        <taxon>Ecdysozoa</taxon>
        <taxon>Arthropoda</taxon>
        <taxon>Hexapoda</taxon>
        <taxon>Insecta</taxon>
        <taxon>Pterygota</taxon>
        <taxon>Neoptera</taxon>
        <taxon>Endopterygota</taxon>
        <taxon>Hymenoptera</taxon>
        <taxon>Apocrita</taxon>
        <taxon>Aculeata</taxon>
        <taxon>Apoidea</taxon>
        <taxon>Anthophila</taxon>
        <taxon>Apidae</taxon>
        <taxon>Apis</taxon>
    </lineage>
</organism>
<name>A0A2A3EL47_APICC</name>
<protein>
    <submittedName>
        <fullName evidence="1">Uncharacterized protein</fullName>
    </submittedName>
</protein>
<dbReference type="STRING" id="94128.A0A2A3EL47"/>
<reference evidence="1 2" key="1">
    <citation type="submission" date="2014-07" db="EMBL/GenBank/DDBJ databases">
        <title>Genomic and transcriptomic analysis on Apis cerana provide comprehensive insights into honey bee biology.</title>
        <authorList>
            <person name="Diao Q."/>
            <person name="Sun L."/>
            <person name="Zheng H."/>
            <person name="Zheng H."/>
            <person name="Xu S."/>
            <person name="Wang S."/>
            <person name="Zeng Z."/>
            <person name="Hu F."/>
            <person name="Su S."/>
            <person name="Wu J."/>
        </authorList>
    </citation>
    <scope>NUCLEOTIDE SEQUENCE [LARGE SCALE GENOMIC DNA]</scope>
    <source>
        <tissue evidence="1">Pupae without intestine</tissue>
    </source>
</reference>
<sequence length="130" mass="14891">MNSFQEMNAFFGVPATSRTLEIQRKTAVLRHIDQYYSKLLVLLLSQLQTVSHSKDVRLRDERELRHTQQMSLLAHKDVLSTLPPEAAARLVNANYTLCMYPLFSSYSSEFYGCPESIECFAKLAMGKKIL</sequence>
<evidence type="ECO:0000313" key="2">
    <source>
        <dbReference type="Proteomes" id="UP000242457"/>
    </source>
</evidence>
<keyword evidence="2" id="KW-1185">Reference proteome</keyword>
<evidence type="ECO:0000313" key="1">
    <source>
        <dbReference type="EMBL" id="PBC31751.1"/>
    </source>
</evidence>
<dbReference type="Proteomes" id="UP000242457">
    <property type="component" value="Unassembled WGS sequence"/>
</dbReference>
<dbReference type="AlphaFoldDB" id="A0A2A3EL47"/>
<gene>
    <name evidence="1" type="ORF">APICC_09037</name>
</gene>
<proteinExistence type="predicted"/>